<dbReference type="EMBL" id="MF768985">
    <property type="protein sequence ID" value="ATU83974.1"/>
    <property type="molecule type" value="Genomic_DNA"/>
</dbReference>
<sequence length="71" mass="8113">MARKHMFGYRTGHIILLGDGLSDFGNNGRRSVTVMFLECRHQLPSFRRIDIETSLFITVSSTTRVRSKGKL</sequence>
<proteinExistence type="predicted"/>
<evidence type="ECO:0000313" key="1">
    <source>
        <dbReference type="EMBL" id="ATU83974.1"/>
    </source>
</evidence>
<protein>
    <submittedName>
        <fullName evidence="1">ORF375</fullName>
    </submittedName>
</protein>
<name>A0A2D3I6I4_9VIRU</name>
<organism evidence="1">
    <name type="scientific">White spot syndrome virus</name>
    <dbReference type="NCBI Taxonomy" id="342409"/>
    <lineage>
        <taxon>Viruses</taxon>
        <taxon>Viruses incertae sedis</taxon>
        <taxon>Naldaviricetes</taxon>
        <taxon>Nimaviridae</taxon>
        <taxon>Whispovirus</taxon>
    </lineage>
</organism>
<reference evidence="1" key="1">
    <citation type="journal article" date="2018" name="Aquaculture">
        <title>Complete genome sequence of a white spot syndrome virus associated with a disease incursion in Australia.</title>
        <authorList>
            <person name="Oakey J."/>
            <person name="Smith C.S."/>
        </authorList>
    </citation>
    <scope>NUCLEOTIDE SEQUENCE [LARGE SCALE GENOMIC DNA]</scope>
    <source>
        <strain evidence="1">WSSV-AU</strain>
    </source>
</reference>
<dbReference type="Proteomes" id="UP000267516">
    <property type="component" value="Segment"/>
</dbReference>
<accession>A0A2D3I6I4</accession>